<reference evidence="2 3" key="1">
    <citation type="submission" date="2024-02" db="EMBL/GenBank/DDBJ databases">
        <title>Genome analysis and characterization of Microbaculum marinisediminis sp. nov., isolated from marine sediment.</title>
        <authorList>
            <person name="Du Z.-J."/>
            <person name="Ye Y.-Q."/>
            <person name="Zhang Z.-R."/>
            <person name="Yuan S.-M."/>
            <person name="Zhang X.-Y."/>
        </authorList>
    </citation>
    <scope>NUCLEOTIDE SEQUENCE [LARGE SCALE GENOMIC DNA]</scope>
    <source>
        <strain evidence="2 3">SDUM1044001</strain>
    </source>
</reference>
<name>A0AAW9REQ5_9HYPH</name>
<organism evidence="2 3">
    <name type="scientific">Microbaculum marinum</name>
    <dbReference type="NCBI Taxonomy" id="1764581"/>
    <lineage>
        <taxon>Bacteria</taxon>
        <taxon>Pseudomonadati</taxon>
        <taxon>Pseudomonadota</taxon>
        <taxon>Alphaproteobacteria</taxon>
        <taxon>Hyphomicrobiales</taxon>
        <taxon>Tepidamorphaceae</taxon>
        <taxon>Microbaculum</taxon>
    </lineage>
</organism>
<evidence type="ECO:0000256" key="1">
    <source>
        <dbReference type="SAM" id="MobiDB-lite"/>
    </source>
</evidence>
<protein>
    <submittedName>
        <fullName evidence="2">Uncharacterized protein</fullName>
    </submittedName>
</protein>
<feature type="region of interest" description="Disordered" evidence="1">
    <location>
        <begin position="82"/>
        <end position="110"/>
    </location>
</feature>
<keyword evidence="3" id="KW-1185">Reference proteome</keyword>
<dbReference type="RefSeq" id="WP_340328101.1">
    <property type="nucleotide sequence ID" value="NZ_JAZHOF010000001.1"/>
</dbReference>
<gene>
    <name evidence="2" type="ORF">V3328_02730</name>
</gene>
<dbReference type="EMBL" id="JAZHOF010000001">
    <property type="protein sequence ID" value="MEJ8570370.1"/>
    <property type="molecule type" value="Genomic_DNA"/>
</dbReference>
<dbReference type="AlphaFoldDB" id="A0AAW9REQ5"/>
<accession>A0AAW9REQ5</accession>
<comment type="caution">
    <text evidence="2">The sequence shown here is derived from an EMBL/GenBank/DDBJ whole genome shotgun (WGS) entry which is preliminary data.</text>
</comment>
<dbReference type="Proteomes" id="UP001378188">
    <property type="component" value="Unassembled WGS sequence"/>
</dbReference>
<proteinExistence type="predicted"/>
<sequence length="110" mass="12216">MNSTSKHRIAARNEPVRPAFPIADLLLESLHSLAQAGEAENACRLAGRTYALLRTAQPDVARRFDVFLHRLTPRLTWTEPPRQAGHIVSHDPAIADARLPSTSGERESDR</sequence>
<evidence type="ECO:0000313" key="3">
    <source>
        <dbReference type="Proteomes" id="UP001378188"/>
    </source>
</evidence>
<evidence type="ECO:0000313" key="2">
    <source>
        <dbReference type="EMBL" id="MEJ8570370.1"/>
    </source>
</evidence>